<keyword evidence="3" id="KW-0808">Transferase</keyword>
<keyword evidence="6" id="KW-0238">DNA-binding</keyword>
<dbReference type="PRINTS" id="PR00508">
    <property type="entry name" value="S21N4MTFRASE"/>
</dbReference>
<protein>
    <recommendedName>
        <fullName evidence="8">Methyltransferase</fullName>
        <ecNumber evidence="8">2.1.1.-</ecNumber>
    </recommendedName>
</protein>
<comment type="caution">
    <text evidence="11">The sequence shown here is derived from an EMBL/GenBank/DDBJ whole genome shotgun (WGS) entry which is preliminary data.</text>
</comment>
<dbReference type="Pfam" id="PF01555">
    <property type="entry name" value="N6_N4_Mtase"/>
    <property type="match status" value="1"/>
</dbReference>
<dbReference type="InterPro" id="IPR001091">
    <property type="entry name" value="RM_Methyltransferase"/>
</dbReference>
<evidence type="ECO:0000256" key="4">
    <source>
        <dbReference type="ARBA" id="ARBA00022691"/>
    </source>
</evidence>
<feature type="domain" description="DNA methylase N-4/N-6" evidence="10">
    <location>
        <begin position="26"/>
        <end position="266"/>
    </location>
</feature>
<sequence>MKITTNIYVYLGDCKEQLKLLPDNSVDLIVTSPPYADQRKSTYGGIHPNKYVEWFLPISKQLFRVLKPTGTFVLNIKEKVVEGERSTYVMELILEMRKQGWLWTEEFIWHKKNCYPGKWPNRFRDAWERLLQFNKDSKFNMYQEEVMVPMGDWARTRLKNLSDTDKIRDNSKVGSGFGKNISNWIDRDKAYPSNVLHLATECNNKNHSAAFPEELPGWFIKLFTKEHDTVLDPFMGSGTTLVVANRMKRNSIGIDNVPEYYEMVKKQLKPEELYILEPKGKYEKTKSKRRIAIRRTKHRNISSKAHPKS</sequence>
<dbReference type="Gene3D" id="3.40.50.150">
    <property type="entry name" value="Vaccinia Virus protein VP39"/>
    <property type="match status" value="1"/>
</dbReference>
<evidence type="ECO:0000256" key="5">
    <source>
        <dbReference type="ARBA" id="ARBA00022747"/>
    </source>
</evidence>
<reference evidence="11" key="1">
    <citation type="submission" date="2020-07" db="EMBL/GenBank/DDBJ databases">
        <title>Huge and variable diversity of episymbiotic CPR bacteria and DPANN archaea in groundwater ecosystems.</title>
        <authorList>
            <person name="He C.Y."/>
            <person name="Keren R."/>
            <person name="Whittaker M."/>
            <person name="Farag I.F."/>
            <person name="Doudna J."/>
            <person name="Cate J.H.D."/>
            <person name="Banfield J.F."/>
        </authorList>
    </citation>
    <scope>NUCLEOTIDE SEQUENCE</scope>
    <source>
        <strain evidence="11">NC_groundwater_1520_Pr4_B-0.1um_53_5</strain>
    </source>
</reference>
<dbReference type="GO" id="GO:0005737">
    <property type="term" value="C:cytoplasm"/>
    <property type="evidence" value="ECO:0007669"/>
    <property type="project" value="TreeGrafter"/>
</dbReference>
<comment type="similarity">
    <text evidence="1">Belongs to the N(4)/N(6)-methyltransferase family. N(4) subfamily.</text>
</comment>
<dbReference type="InterPro" id="IPR002941">
    <property type="entry name" value="DNA_methylase_N4/N6"/>
</dbReference>
<dbReference type="PANTHER" id="PTHR13370:SF3">
    <property type="entry name" value="TRNA (GUANINE(10)-N2)-METHYLTRANSFERASE HOMOLOG"/>
    <property type="match status" value="1"/>
</dbReference>
<dbReference type="GO" id="GO:0009007">
    <property type="term" value="F:site-specific DNA-methyltransferase (adenine-specific) activity"/>
    <property type="evidence" value="ECO:0007669"/>
    <property type="project" value="TreeGrafter"/>
</dbReference>
<evidence type="ECO:0000256" key="7">
    <source>
        <dbReference type="ARBA" id="ARBA00049120"/>
    </source>
</evidence>
<evidence type="ECO:0000256" key="9">
    <source>
        <dbReference type="SAM" id="MobiDB-lite"/>
    </source>
</evidence>
<dbReference type="GO" id="GO:0003677">
    <property type="term" value="F:DNA binding"/>
    <property type="evidence" value="ECO:0007669"/>
    <property type="project" value="UniProtKB-KW"/>
</dbReference>
<feature type="region of interest" description="Disordered" evidence="9">
    <location>
        <begin position="283"/>
        <end position="309"/>
    </location>
</feature>
<name>A0A933I9B4_UNCT6</name>
<dbReference type="GO" id="GO:0032259">
    <property type="term" value="P:methylation"/>
    <property type="evidence" value="ECO:0007669"/>
    <property type="project" value="UniProtKB-KW"/>
</dbReference>
<dbReference type="GO" id="GO:0008170">
    <property type="term" value="F:N-methyltransferase activity"/>
    <property type="evidence" value="ECO:0007669"/>
    <property type="project" value="InterPro"/>
</dbReference>
<dbReference type="InterPro" id="IPR029063">
    <property type="entry name" value="SAM-dependent_MTases_sf"/>
</dbReference>
<dbReference type="PANTHER" id="PTHR13370">
    <property type="entry name" value="RNA METHYLASE-RELATED"/>
    <property type="match status" value="1"/>
</dbReference>
<accession>A0A933I9B4</accession>
<keyword evidence="2" id="KW-0489">Methyltransferase</keyword>
<organism evidence="11 12">
    <name type="scientific">candidate division TA06 bacterium</name>
    <dbReference type="NCBI Taxonomy" id="2250710"/>
    <lineage>
        <taxon>Bacteria</taxon>
        <taxon>Bacteria division TA06</taxon>
    </lineage>
</organism>
<evidence type="ECO:0000256" key="8">
    <source>
        <dbReference type="RuleBase" id="RU362026"/>
    </source>
</evidence>
<dbReference type="Proteomes" id="UP000736328">
    <property type="component" value="Unassembled WGS sequence"/>
</dbReference>
<evidence type="ECO:0000256" key="6">
    <source>
        <dbReference type="ARBA" id="ARBA00023125"/>
    </source>
</evidence>
<dbReference type="PROSITE" id="PS00093">
    <property type="entry name" value="N4_MTASE"/>
    <property type="match status" value="1"/>
</dbReference>
<evidence type="ECO:0000259" key="10">
    <source>
        <dbReference type="Pfam" id="PF01555"/>
    </source>
</evidence>
<keyword evidence="5" id="KW-0680">Restriction system</keyword>
<dbReference type="GO" id="GO:0015667">
    <property type="term" value="F:site-specific DNA-methyltransferase (cytosine-N4-specific) activity"/>
    <property type="evidence" value="ECO:0007669"/>
    <property type="project" value="UniProtKB-EC"/>
</dbReference>
<dbReference type="AlphaFoldDB" id="A0A933I9B4"/>
<feature type="compositionally biased region" description="Basic residues" evidence="9">
    <location>
        <begin position="286"/>
        <end position="309"/>
    </location>
</feature>
<keyword evidence="4" id="KW-0949">S-adenosyl-L-methionine</keyword>
<proteinExistence type="inferred from homology"/>
<evidence type="ECO:0000313" key="12">
    <source>
        <dbReference type="Proteomes" id="UP000736328"/>
    </source>
</evidence>
<gene>
    <name evidence="11" type="ORF">HY768_06620</name>
</gene>
<evidence type="ECO:0000313" key="11">
    <source>
        <dbReference type="EMBL" id="MBI4726881.1"/>
    </source>
</evidence>
<evidence type="ECO:0000256" key="1">
    <source>
        <dbReference type="ARBA" id="ARBA00010203"/>
    </source>
</evidence>
<dbReference type="InterPro" id="IPR017985">
    <property type="entry name" value="MeTrfase_CN4_CS"/>
</dbReference>
<evidence type="ECO:0000256" key="3">
    <source>
        <dbReference type="ARBA" id="ARBA00022679"/>
    </source>
</evidence>
<evidence type="ECO:0000256" key="2">
    <source>
        <dbReference type="ARBA" id="ARBA00022603"/>
    </source>
</evidence>
<dbReference type="EC" id="2.1.1.-" evidence="8"/>
<dbReference type="GO" id="GO:0009307">
    <property type="term" value="P:DNA restriction-modification system"/>
    <property type="evidence" value="ECO:0007669"/>
    <property type="project" value="UniProtKB-KW"/>
</dbReference>
<comment type="catalytic activity">
    <reaction evidence="7">
        <text>a 2'-deoxycytidine in DNA + S-adenosyl-L-methionine = an N(4)-methyl-2'-deoxycytidine in DNA + S-adenosyl-L-homocysteine + H(+)</text>
        <dbReference type="Rhea" id="RHEA:16857"/>
        <dbReference type="Rhea" id="RHEA-COMP:11369"/>
        <dbReference type="Rhea" id="RHEA-COMP:13674"/>
        <dbReference type="ChEBI" id="CHEBI:15378"/>
        <dbReference type="ChEBI" id="CHEBI:57856"/>
        <dbReference type="ChEBI" id="CHEBI:59789"/>
        <dbReference type="ChEBI" id="CHEBI:85452"/>
        <dbReference type="ChEBI" id="CHEBI:137933"/>
        <dbReference type="EC" id="2.1.1.113"/>
    </reaction>
</comment>
<dbReference type="EMBL" id="JACQXR010000087">
    <property type="protein sequence ID" value="MBI4726881.1"/>
    <property type="molecule type" value="Genomic_DNA"/>
</dbReference>
<dbReference type="SUPFAM" id="SSF53335">
    <property type="entry name" value="S-adenosyl-L-methionine-dependent methyltransferases"/>
    <property type="match status" value="1"/>
</dbReference>